<evidence type="ECO:0000256" key="3">
    <source>
        <dbReference type="ARBA" id="ARBA00022748"/>
    </source>
</evidence>
<feature type="transmembrane region" description="Helical" evidence="6">
    <location>
        <begin position="475"/>
        <end position="496"/>
    </location>
</feature>
<dbReference type="EMBL" id="QGGO01000020">
    <property type="protein sequence ID" value="PWK22350.1"/>
    <property type="molecule type" value="Genomic_DNA"/>
</dbReference>
<feature type="chain" id="PRO_5016256369" evidence="7">
    <location>
        <begin position="26"/>
        <end position="685"/>
    </location>
</feature>
<dbReference type="InterPro" id="IPR036929">
    <property type="entry name" value="DsbDN_sf"/>
</dbReference>
<dbReference type="Gene3D" id="3.40.30.10">
    <property type="entry name" value="Glutaredoxin"/>
    <property type="match status" value="1"/>
</dbReference>
<evidence type="ECO:0000313" key="10">
    <source>
        <dbReference type="EMBL" id="PWK22350.1"/>
    </source>
</evidence>
<comment type="caution">
    <text evidence="10">The sequence shown here is derived from an EMBL/GenBank/DDBJ whole genome shotgun (WGS) entry which is preliminary data.</text>
</comment>
<protein>
    <submittedName>
        <fullName evidence="10">Thiol:disulfide interchange protein DsbD</fullName>
    </submittedName>
</protein>
<proteinExistence type="predicted"/>
<dbReference type="InterPro" id="IPR036249">
    <property type="entry name" value="Thioredoxin-like_sf"/>
</dbReference>
<evidence type="ECO:0000256" key="6">
    <source>
        <dbReference type="SAM" id="Phobius"/>
    </source>
</evidence>
<evidence type="ECO:0000259" key="9">
    <source>
        <dbReference type="Pfam" id="PF11412"/>
    </source>
</evidence>
<feature type="transmembrane region" description="Helical" evidence="6">
    <location>
        <begin position="438"/>
        <end position="455"/>
    </location>
</feature>
<dbReference type="Gene3D" id="2.60.40.1250">
    <property type="entry name" value="Thiol:disulfide interchange protein DsbD, N-terminal domain"/>
    <property type="match status" value="1"/>
</dbReference>
<keyword evidence="4 6" id="KW-1133">Transmembrane helix</keyword>
<feature type="transmembrane region" description="Helical" evidence="6">
    <location>
        <begin position="401"/>
        <end position="418"/>
    </location>
</feature>
<organism evidence="10 11">
    <name type="scientific">Arcicella aurantiaca</name>
    <dbReference type="NCBI Taxonomy" id="591202"/>
    <lineage>
        <taxon>Bacteria</taxon>
        <taxon>Pseudomonadati</taxon>
        <taxon>Bacteroidota</taxon>
        <taxon>Cytophagia</taxon>
        <taxon>Cytophagales</taxon>
        <taxon>Flectobacillaceae</taxon>
        <taxon>Arcicella</taxon>
    </lineage>
</organism>
<accession>A0A316EH89</accession>
<feature type="transmembrane region" description="Helical" evidence="6">
    <location>
        <begin position="331"/>
        <end position="357"/>
    </location>
</feature>
<evidence type="ECO:0000259" key="8">
    <source>
        <dbReference type="Pfam" id="PF02683"/>
    </source>
</evidence>
<name>A0A316EH89_9BACT</name>
<keyword evidence="2 6" id="KW-0812">Transmembrane</keyword>
<feature type="domain" description="Thiol:disulfide interchange protein DsbD N-terminal" evidence="9">
    <location>
        <begin position="41"/>
        <end position="153"/>
    </location>
</feature>
<gene>
    <name evidence="10" type="ORF">LV89_03415</name>
</gene>
<comment type="subcellular location">
    <subcellularLocation>
        <location evidence="1">Membrane</location>
        <topology evidence="1">Multi-pass membrane protein</topology>
    </subcellularLocation>
</comment>
<dbReference type="GO" id="GO:0016020">
    <property type="term" value="C:membrane"/>
    <property type="evidence" value="ECO:0007669"/>
    <property type="project" value="UniProtKB-SubCell"/>
</dbReference>
<keyword evidence="11" id="KW-1185">Reference proteome</keyword>
<dbReference type="GO" id="GO:0017004">
    <property type="term" value="P:cytochrome complex assembly"/>
    <property type="evidence" value="ECO:0007669"/>
    <property type="project" value="UniProtKB-KW"/>
</dbReference>
<dbReference type="Pfam" id="PF13899">
    <property type="entry name" value="Thioredoxin_7"/>
    <property type="match status" value="1"/>
</dbReference>
<keyword evidence="7" id="KW-0732">Signal</keyword>
<dbReference type="GO" id="GO:0015035">
    <property type="term" value="F:protein-disulfide reductase activity"/>
    <property type="evidence" value="ECO:0007669"/>
    <property type="project" value="TreeGrafter"/>
</dbReference>
<evidence type="ECO:0000256" key="5">
    <source>
        <dbReference type="ARBA" id="ARBA00023136"/>
    </source>
</evidence>
<dbReference type="InterPro" id="IPR028250">
    <property type="entry name" value="DsbDN"/>
</dbReference>
<feature type="signal peptide" evidence="7">
    <location>
        <begin position="1"/>
        <end position="25"/>
    </location>
</feature>
<feature type="transmembrane region" description="Helical" evidence="6">
    <location>
        <begin position="255"/>
        <end position="274"/>
    </location>
</feature>
<evidence type="ECO:0000256" key="2">
    <source>
        <dbReference type="ARBA" id="ARBA00022692"/>
    </source>
</evidence>
<dbReference type="Proteomes" id="UP000245489">
    <property type="component" value="Unassembled WGS sequence"/>
</dbReference>
<dbReference type="SUPFAM" id="SSF52833">
    <property type="entry name" value="Thioredoxin-like"/>
    <property type="match status" value="1"/>
</dbReference>
<dbReference type="Pfam" id="PF02683">
    <property type="entry name" value="DsbD_TM"/>
    <property type="match status" value="1"/>
</dbReference>
<dbReference type="GO" id="GO:0045454">
    <property type="term" value="P:cell redox homeostasis"/>
    <property type="evidence" value="ECO:0007669"/>
    <property type="project" value="TreeGrafter"/>
</dbReference>
<feature type="domain" description="Cytochrome C biogenesis protein transmembrane" evidence="8">
    <location>
        <begin position="213"/>
        <end position="423"/>
    </location>
</feature>
<dbReference type="PANTHER" id="PTHR32234:SF0">
    <property type="entry name" value="THIOL:DISULFIDE INTERCHANGE PROTEIN DSBD"/>
    <property type="match status" value="1"/>
</dbReference>
<evidence type="ECO:0000256" key="7">
    <source>
        <dbReference type="SAM" id="SignalP"/>
    </source>
</evidence>
<evidence type="ECO:0000313" key="11">
    <source>
        <dbReference type="Proteomes" id="UP000245489"/>
    </source>
</evidence>
<feature type="transmembrane region" description="Helical" evidence="6">
    <location>
        <begin position="294"/>
        <end position="319"/>
    </location>
</feature>
<reference evidence="10 11" key="1">
    <citation type="submission" date="2018-05" db="EMBL/GenBank/DDBJ databases">
        <title>Genomic Encyclopedia of Archaeal and Bacterial Type Strains, Phase II (KMG-II): from individual species to whole genera.</title>
        <authorList>
            <person name="Goeker M."/>
        </authorList>
    </citation>
    <scope>NUCLEOTIDE SEQUENCE [LARGE SCALE GENOMIC DNA]</scope>
    <source>
        <strain evidence="10 11">DSM 22214</strain>
    </source>
</reference>
<feature type="transmembrane region" description="Helical" evidence="6">
    <location>
        <begin position="369"/>
        <end position="389"/>
    </location>
</feature>
<keyword evidence="5 6" id="KW-0472">Membrane</keyword>
<feature type="transmembrane region" description="Helical" evidence="6">
    <location>
        <begin position="210"/>
        <end position="234"/>
    </location>
</feature>
<dbReference type="RefSeq" id="WP_109744110.1">
    <property type="nucleotide sequence ID" value="NZ_QGGO01000020.1"/>
</dbReference>
<evidence type="ECO:0000256" key="4">
    <source>
        <dbReference type="ARBA" id="ARBA00022989"/>
    </source>
</evidence>
<sequence>MKLFIQKQHFLVLALCLCMAQMSVSQVLQPAKWTYNLADNSAKKGEKTDLIFTIKIDKGWYMYASDFDPDLGPMVTSFKFAPNETYELVGNPVPIHAKKKHSDIWGGTYTYFTNHAEFRQKIKIRSEKFHLSGNVSYQVCTEADGKCVSLEESFNFVNQSVNDKAEQTITKTAIKDDSLVKVAAPDSPIATTQSPESIAPTEKTKPKESLFTFMLLAFMAGLAALLTPCVFPMIPMTVTFFTNTSKDRKSSIFKALIYGFSIVFIYTLVGTIVAKINGPEFANWLSTHWLPNLMFFVIFIFFGLSFLGLFEIVLPHSLVNKMDKEADKGGYYGIIFMAFTIVLVSFSCTGPIVGSILVESAGGAILKPIAGMFAFSMAFAIPFTLFAIFPNWLKSLPKSGGWLNSVKVVLGFVELALALKFLSTADQVYHWRIVDREIFLVLWIAIFTCLGLYLLGKIRLPHDSETKSVSVPRLLVSIATFAFVFYLIPGLFGAPLKVLAGFLPPMHTQDFNLNNLSLEGSEKPVSSLCETPENPASLTFPHGIQGYFNLEQAIACAKKQNKPVFIDFTGHGCVNCRKMEENVWVAPPVMSRLKNDFVMVALYIDEKMELPKEKWYTSTYDGKVKTSIGSQNADLQITHYQNNAQPYYVILDPNTKKLLVNPVSYETDINKFTAFLDAGINAFKK</sequence>
<keyword evidence="3" id="KW-0201">Cytochrome c-type biogenesis</keyword>
<dbReference type="PANTHER" id="PTHR32234">
    <property type="entry name" value="THIOL:DISULFIDE INTERCHANGE PROTEIN DSBD"/>
    <property type="match status" value="1"/>
</dbReference>
<dbReference type="OrthoDB" id="9811036at2"/>
<dbReference type="InterPro" id="IPR003834">
    <property type="entry name" value="Cyt_c_assmbl_TM_dom"/>
</dbReference>
<dbReference type="Pfam" id="PF11412">
    <property type="entry name" value="DsbD_N"/>
    <property type="match status" value="1"/>
</dbReference>
<evidence type="ECO:0000256" key="1">
    <source>
        <dbReference type="ARBA" id="ARBA00004141"/>
    </source>
</evidence>
<dbReference type="AlphaFoldDB" id="A0A316EH89"/>